<dbReference type="VEuPathDB" id="TriTrypDB:TcIL3000_8_2220"/>
<protein>
    <recommendedName>
        <fullName evidence="6">RING-type domain-containing protein</fullName>
    </recommendedName>
</protein>
<dbReference type="InterPro" id="IPR001841">
    <property type="entry name" value="Znf_RING"/>
</dbReference>
<feature type="region of interest" description="Disordered" evidence="5">
    <location>
        <begin position="263"/>
        <end position="299"/>
    </location>
</feature>
<feature type="region of interest" description="Disordered" evidence="5">
    <location>
        <begin position="573"/>
        <end position="596"/>
    </location>
</feature>
<evidence type="ECO:0000313" key="7">
    <source>
        <dbReference type="EMBL" id="CCC92003.1"/>
    </source>
</evidence>
<gene>
    <name evidence="7" type="ORF">TCIL3000_8_2220</name>
</gene>
<dbReference type="SUPFAM" id="SSF57850">
    <property type="entry name" value="RING/U-box"/>
    <property type="match status" value="1"/>
</dbReference>
<feature type="compositionally biased region" description="Polar residues" evidence="5">
    <location>
        <begin position="661"/>
        <end position="683"/>
    </location>
</feature>
<dbReference type="PROSITE" id="PS00518">
    <property type="entry name" value="ZF_RING_1"/>
    <property type="match status" value="1"/>
</dbReference>
<proteinExistence type="predicted"/>
<evidence type="ECO:0000256" key="4">
    <source>
        <dbReference type="PROSITE-ProRule" id="PRU00175"/>
    </source>
</evidence>
<dbReference type="Gene3D" id="3.30.40.10">
    <property type="entry name" value="Zinc/RING finger domain, C3HC4 (zinc finger)"/>
    <property type="match status" value="1"/>
</dbReference>
<dbReference type="InterPro" id="IPR013083">
    <property type="entry name" value="Znf_RING/FYVE/PHD"/>
</dbReference>
<feature type="region of interest" description="Disordered" evidence="5">
    <location>
        <begin position="650"/>
        <end position="710"/>
    </location>
</feature>
<reference evidence="7" key="1">
    <citation type="journal article" date="2012" name="Proc. Natl. Acad. Sci. U.S.A.">
        <title>Antigenic diversity is generated by distinct evolutionary mechanisms in African trypanosome species.</title>
        <authorList>
            <person name="Jackson A.P."/>
            <person name="Berry A."/>
            <person name="Aslett M."/>
            <person name="Allison H.C."/>
            <person name="Burton P."/>
            <person name="Vavrova-Anderson J."/>
            <person name="Brown R."/>
            <person name="Browne H."/>
            <person name="Corton N."/>
            <person name="Hauser H."/>
            <person name="Gamble J."/>
            <person name="Gilderthorp R."/>
            <person name="Marcello L."/>
            <person name="McQuillan J."/>
            <person name="Otto T.D."/>
            <person name="Quail M.A."/>
            <person name="Sanders M.J."/>
            <person name="van Tonder A."/>
            <person name="Ginger M.L."/>
            <person name="Field M.C."/>
            <person name="Barry J.D."/>
            <person name="Hertz-Fowler C."/>
            <person name="Berriman M."/>
        </authorList>
    </citation>
    <scope>NUCLEOTIDE SEQUENCE</scope>
    <source>
        <strain evidence="7">IL3000</strain>
    </source>
</reference>
<evidence type="ECO:0000256" key="1">
    <source>
        <dbReference type="ARBA" id="ARBA00022723"/>
    </source>
</evidence>
<organism evidence="7">
    <name type="scientific">Trypanosoma congolense (strain IL3000)</name>
    <dbReference type="NCBI Taxonomy" id="1068625"/>
    <lineage>
        <taxon>Eukaryota</taxon>
        <taxon>Discoba</taxon>
        <taxon>Euglenozoa</taxon>
        <taxon>Kinetoplastea</taxon>
        <taxon>Metakinetoplastina</taxon>
        <taxon>Trypanosomatida</taxon>
        <taxon>Trypanosomatidae</taxon>
        <taxon>Trypanosoma</taxon>
        <taxon>Nannomonas</taxon>
    </lineage>
</organism>
<keyword evidence="2 4" id="KW-0863">Zinc-finger</keyword>
<keyword evidence="3" id="KW-0862">Zinc</keyword>
<evidence type="ECO:0000256" key="2">
    <source>
        <dbReference type="ARBA" id="ARBA00022771"/>
    </source>
</evidence>
<evidence type="ECO:0000256" key="3">
    <source>
        <dbReference type="ARBA" id="ARBA00022833"/>
    </source>
</evidence>
<evidence type="ECO:0000259" key="6">
    <source>
        <dbReference type="PROSITE" id="PS50089"/>
    </source>
</evidence>
<accession>G0URJ1</accession>
<dbReference type="PROSITE" id="PS50089">
    <property type="entry name" value="ZF_RING_2"/>
    <property type="match status" value="1"/>
</dbReference>
<feature type="compositionally biased region" description="Polar residues" evidence="5">
    <location>
        <begin position="757"/>
        <end position="768"/>
    </location>
</feature>
<feature type="domain" description="RING-type" evidence="6">
    <location>
        <begin position="1042"/>
        <end position="1082"/>
    </location>
</feature>
<evidence type="ECO:0000256" key="5">
    <source>
        <dbReference type="SAM" id="MobiDB-lite"/>
    </source>
</evidence>
<keyword evidence="1" id="KW-0479">Metal-binding</keyword>
<feature type="region of interest" description="Disordered" evidence="5">
    <location>
        <begin position="751"/>
        <end position="772"/>
    </location>
</feature>
<dbReference type="AlphaFoldDB" id="G0URJ1"/>
<dbReference type="EMBL" id="HE575321">
    <property type="protein sequence ID" value="CCC92003.1"/>
    <property type="molecule type" value="Genomic_DNA"/>
</dbReference>
<dbReference type="GO" id="GO:0008270">
    <property type="term" value="F:zinc ion binding"/>
    <property type="evidence" value="ECO:0007669"/>
    <property type="project" value="UniProtKB-KW"/>
</dbReference>
<name>G0URJ1_TRYCI</name>
<dbReference type="InterPro" id="IPR017907">
    <property type="entry name" value="Znf_RING_CS"/>
</dbReference>
<sequence length="1208" mass="131523">MSPKRQPARVFSGSSVSRLRASSRGTEDTDLSFGLVGQRLVSVPIHDRRLNGHLEKAWKKSAEARIPALKAFRAIKASCWWRLVGSREGLLLAARLVGLDADVYESLLTRWTDGIYSSYSPFIYAANGSVAPGRLPNSIIFGGGGRPLGPMLPFSGCESIMTSLFPRDKNLNGMLGMARHLGYLQMCGVLKPEDVARFSGCDDETIWKELQRLMESHSSTTQAEDIAHLLNRVGYSSHQQGNIVRQIARLILQARRRVAAEEAKKNAQKYMKNRQQGGPSDAGDGVEESSGKSGGHKFFKRKGLKLNESQAHRSQDPSGQLGRFSAVGNIRKLKELAGSKEGSHGDVQDIAATVVPSKVRIFLKKLGALSDRAADDKTLKVSNLVKALERRLTELAESQPDAVQALIRELGVLADALGGTDLEGIEGCPEALARLLKATEALPDDVRVLLQQLGILPAVTTAGDAAGLNDRLGVLHDLALAMREPGSDAYNLLREKILSLGGISPGSLPLSTPFRATAAGEGWAVVAGDVGAAVSDKDTPIFHAVPRYPLEGQDGDTPLQHSAMPLASLKLEKDSLSTESGSVKHRPGEGTQHPYELNAGFVSSPIEGLVRKRHRARGREAFQSENRAVDTPESGLSTVGSLWTNVKKDGETTLPGGWVSGRQSTSNLPRSMESSLSTFSPNECSPFVEVDGQSNNEPHSPSSRGGVGRRGSAYLFDLDADDLSSPDIAASTKDPRASITAGVSALIFPGSGRRSSKGATTSRVTSEITDSKESEDPWELSSIFNNDKNDLALFLVTFPDEERHVQLRREAHRILDDINTDDPILGEYALRMSLRRKDLIAGNFSQEEGDSVDIDSEEEMRALQCKVNIDDLVKRFKEEAIKEYADIWNRILELRKKVKEQELFLENSKKDVYHLQHPPDGEDCDAYALKLTTEVNQLAKKYKLDPHQLCEVDTVKKDREAAIRGFLEGFARTRGRREGVSVGCQCTPQDLGYVDGEVQQLYKQMEDVQYHARSLMTAIKLVIVSMGNVLSFHSALELESTCKRCFCIFEEPRTLWPCGHSFCLHCLPQMIHKGGELICDECGTLCLVGYTPNSAVEIVAGYQVVWTNSTDDNISDRALSSVASGISTLTGTDSSRSVCGNAAKRRTVEKVLVALLNDFISAQGPPPAKAQSPSSGKKSISQSLSLLLPLPPAVRVVRSNPLCESQCV</sequence>